<feature type="transmembrane region" description="Helical" evidence="2">
    <location>
        <begin position="650"/>
        <end position="668"/>
    </location>
</feature>
<evidence type="ECO:0000256" key="2">
    <source>
        <dbReference type="SAM" id="Phobius"/>
    </source>
</evidence>
<comment type="caution">
    <text evidence="3">The sequence shown here is derived from an EMBL/GenBank/DDBJ whole genome shotgun (WGS) entry which is preliminary data.</text>
</comment>
<dbReference type="AlphaFoldDB" id="A0A2P4UQ51"/>
<protein>
    <submittedName>
        <fullName evidence="3">Uncharacterized protein</fullName>
    </submittedName>
</protein>
<keyword evidence="4" id="KW-1185">Reference proteome</keyword>
<dbReference type="EMBL" id="MTBP01000001">
    <property type="protein sequence ID" value="POM27173.1"/>
    <property type="molecule type" value="Genomic_DNA"/>
</dbReference>
<gene>
    <name evidence="3" type="ORF">BTM25_15840</name>
</gene>
<reference evidence="3 4" key="1">
    <citation type="journal article" date="2017" name="Chemistry">
        <title>Isolation, Biosynthesis and Chemical Modifications of Rubterolones A-F: Rare Tropolone Alkaloids from Actinomadura sp. 5-2.</title>
        <authorList>
            <person name="Guo H."/>
            <person name="Benndorf R."/>
            <person name="Leichnitz D."/>
            <person name="Klassen J.L."/>
            <person name="Vollmers J."/>
            <person name="Gorls H."/>
            <person name="Steinacker M."/>
            <person name="Weigel C."/>
            <person name="Dahse H.M."/>
            <person name="Kaster A.K."/>
            <person name="de Beer Z.W."/>
            <person name="Poulsen M."/>
            <person name="Beemelmanns C."/>
        </authorList>
    </citation>
    <scope>NUCLEOTIDE SEQUENCE [LARGE SCALE GENOMIC DNA]</scope>
    <source>
        <strain evidence="3 4">5-2</strain>
    </source>
</reference>
<accession>A0A2P4UQ51</accession>
<evidence type="ECO:0000313" key="3">
    <source>
        <dbReference type="EMBL" id="POM27173.1"/>
    </source>
</evidence>
<feature type="compositionally biased region" description="Pro residues" evidence="1">
    <location>
        <begin position="571"/>
        <end position="589"/>
    </location>
</feature>
<dbReference type="Proteomes" id="UP000242367">
    <property type="component" value="Unassembled WGS sequence"/>
</dbReference>
<proteinExistence type="predicted"/>
<feature type="compositionally biased region" description="Pro residues" evidence="1">
    <location>
        <begin position="633"/>
        <end position="644"/>
    </location>
</feature>
<keyword evidence="2" id="KW-1133">Transmembrane helix</keyword>
<keyword evidence="2" id="KW-0812">Transmembrane</keyword>
<sequence>MTRDDAASAAVQWALVGKEPHGWGYEVLECSDGLFQREDFAEMNQRYSPGTPEELPQVTVARAASGENAHLTLAIEEESTTQDAGGRDVVVTRLYAVPYARLAARAVSYEALYRACAPLALPVPGRAAPVIGLPPLDVSPFVGRIDATVVQTAALLLTGAPVQVVGAGGLPLDERLRFLDTVAAMLPYGIRTKFSASTWTSSTAQHQIRLSFTRHPRDNAHTVEWGRPGTIPRQAELARAYWELISEYHQAELLELMAAETGERGFRPPDLRELLAVLRRGKGRLQLPAAVPPPGASSTALLLECADALDGTGDLEDATARLAQATSGVPGDTDPHHWEIISSRRMLAPRPAIPAKRLRPLYRLLVPLACGRHIRIGQVKNIETAAGGLHQPLLDALYELRAQAEAEAQLYLGRRIGGGVLRNVLNGLGDAVLVEVALRTEDWPTADTVHGALVRRGSSGQGAELAGALRRGAFLAPVFARFLDASPQDQRTRLAELLRAAYGKGPLGRSEAEEALGGRPDLVTPALLGAVLALYEGPDARDVLVDGYLTPLLANAGLGKDTGSRILARIAPPPEPVPAPQQQPTPPPRLIMEVGAGPQEPPPPRPRGGIVSRARRILPGGGSRPDEGGAPQNGPPDPPPPPPRFGFTEAVLALFFLIVLMLILLALLRVTSP</sequence>
<dbReference type="RefSeq" id="WP_146059004.1">
    <property type="nucleotide sequence ID" value="NZ_MTBP01000001.1"/>
</dbReference>
<evidence type="ECO:0000256" key="1">
    <source>
        <dbReference type="SAM" id="MobiDB-lite"/>
    </source>
</evidence>
<feature type="region of interest" description="Disordered" evidence="1">
    <location>
        <begin position="568"/>
        <end position="644"/>
    </location>
</feature>
<evidence type="ECO:0000313" key="4">
    <source>
        <dbReference type="Proteomes" id="UP000242367"/>
    </source>
</evidence>
<keyword evidence="2" id="KW-0472">Membrane</keyword>
<organism evidence="3 4">
    <name type="scientific">Actinomadura rubteroloni</name>
    <dbReference type="NCBI Taxonomy" id="1926885"/>
    <lineage>
        <taxon>Bacteria</taxon>
        <taxon>Bacillati</taxon>
        <taxon>Actinomycetota</taxon>
        <taxon>Actinomycetes</taxon>
        <taxon>Streptosporangiales</taxon>
        <taxon>Thermomonosporaceae</taxon>
        <taxon>Actinomadura</taxon>
    </lineage>
</organism>
<name>A0A2P4UQ51_9ACTN</name>